<keyword evidence="2" id="KW-0805">Transcription regulation</keyword>
<evidence type="ECO:0000256" key="3">
    <source>
        <dbReference type="ARBA" id="ARBA00023125"/>
    </source>
</evidence>
<name>F5RGD2_METUF</name>
<dbReference type="PRINTS" id="PR00039">
    <property type="entry name" value="HTHLYSR"/>
</dbReference>
<dbReference type="GO" id="GO:0000976">
    <property type="term" value="F:transcription cis-regulatory region binding"/>
    <property type="evidence" value="ECO:0007669"/>
    <property type="project" value="TreeGrafter"/>
</dbReference>
<dbReference type="SUPFAM" id="SSF46785">
    <property type="entry name" value="Winged helix' DNA-binding domain"/>
    <property type="match status" value="1"/>
</dbReference>
<dbReference type="Pfam" id="PF03466">
    <property type="entry name" value="LysR_substrate"/>
    <property type="match status" value="1"/>
</dbReference>
<gene>
    <name evidence="6" type="ORF">METUNv1_03229</name>
</gene>
<comment type="caution">
    <text evidence="6">The sequence shown here is derived from an EMBL/GenBank/DDBJ whole genome shotgun (WGS) entry which is preliminary data.</text>
</comment>
<keyword evidence="7" id="KW-1185">Reference proteome</keyword>
<evidence type="ECO:0000256" key="1">
    <source>
        <dbReference type="ARBA" id="ARBA00009437"/>
    </source>
</evidence>
<dbReference type="InterPro" id="IPR036388">
    <property type="entry name" value="WH-like_DNA-bd_sf"/>
</dbReference>
<feature type="domain" description="HTH lysR-type" evidence="5">
    <location>
        <begin position="1"/>
        <end position="62"/>
    </location>
</feature>
<comment type="similarity">
    <text evidence="1">Belongs to the LysR transcriptional regulatory family.</text>
</comment>
<dbReference type="FunFam" id="1.10.10.10:FF:000001">
    <property type="entry name" value="LysR family transcriptional regulator"/>
    <property type="match status" value="1"/>
</dbReference>
<reference evidence="6 7" key="1">
    <citation type="journal article" date="2011" name="J. Bacteriol.">
        <title>Genome sequence of Methyloversatilis universalis FAM5T, a methylotrophic representative of the order Rhodocyclales.</title>
        <authorList>
            <person name="Kittichotirat W."/>
            <person name="Good N.M."/>
            <person name="Hall R."/>
            <person name="Bringel F."/>
            <person name="Lajus A."/>
            <person name="Medigue C."/>
            <person name="Smalley N.E."/>
            <person name="Beck D."/>
            <person name="Bumgarner R."/>
            <person name="Vuilleumier S."/>
            <person name="Kalyuzhnaya M.G."/>
        </authorList>
    </citation>
    <scope>NUCLEOTIDE SEQUENCE [LARGE SCALE GENOMIC DNA]</scope>
    <source>
        <strain evidence="7">ATCC BAA-1314 / JCM 13912 / FAM5</strain>
    </source>
</reference>
<dbReference type="RefSeq" id="WP_008063488.1">
    <property type="nucleotide sequence ID" value="NZ_AFHG01000057.1"/>
</dbReference>
<dbReference type="STRING" id="1000565.METUNv1_03229"/>
<dbReference type="Pfam" id="PF00126">
    <property type="entry name" value="HTH_1"/>
    <property type="match status" value="1"/>
</dbReference>
<evidence type="ECO:0000313" key="6">
    <source>
        <dbReference type="EMBL" id="EGK70324.1"/>
    </source>
</evidence>
<dbReference type="eggNOG" id="COG0583">
    <property type="taxonomic scope" value="Bacteria"/>
</dbReference>
<dbReference type="AlphaFoldDB" id="F5RGD2"/>
<dbReference type="PROSITE" id="PS50931">
    <property type="entry name" value="HTH_LYSR"/>
    <property type="match status" value="1"/>
</dbReference>
<dbReference type="SUPFAM" id="SSF53850">
    <property type="entry name" value="Periplasmic binding protein-like II"/>
    <property type="match status" value="1"/>
</dbReference>
<dbReference type="InterPro" id="IPR005119">
    <property type="entry name" value="LysR_subst-bd"/>
</dbReference>
<dbReference type="Gene3D" id="3.40.190.290">
    <property type="match status" value="1"/>
</dbReference>
<evidence type="ECO:0000256" key="2">
    <source>
        <dbReference type="ARBA" id="ARBA00023015"/>
    </source>
</evidence>
<protein>
    <submittedName>
        <fullName evidence="6">RuBisCO operon transcriptional regulator, cbbR</fullName>
    </submittedName>
</protein>
<evidence type="ECO:0000259" key="5">
    <source>
        <dbReference type="PROSITE" id="PS50931"/>
    </source>
</evidence>
<dbReference type="InterPro" id="IPR036390">
    <property type="entry name" value="WH_DNA-bd_sf"/>
</dbReference>
<dbReference type="CDD" id="cd08419">
    <property type="entry name" value="PBP2_CbbR_RubisCO_like"/>
    <property type="match status" value="1"/>
</dbReference>
<evidence type="ECO:0000313" key="7">
    <source>
        <dbReference type="Proteomes" id="UP000005019"/>
    </source>
</evidence>
<dbReference type="GO" id="GO:0003700">
    <property type="term" value="F:DNA-binding transcription factor activity"/>
    <property type="evidence" value="ECO:0007669"/>
    <property type="project" value="InterPro"/>
</dbReference>
<dbReference type="EMBL" id="AFHG01000057">
    <property type="protein sequence ID" value="EGK70324.1"/>
    <property type="molecule type" value="Genomic_DNA"/>
</dbReference>
<keyword evidence="4" id="KW-0804">Transcription</keyword>
<dbReference type="Gene3D" id="1.10.10.10">
    <property type="entry name" value="Winged helix-like DNA-binding domain superfamily/Winged helix DNA-binding domain"/>
    <property type="match status" value="1"/>
</dbReference>
<accession>F5RGD2</accession>
<dbReference type="Proteomes" id="UP000005019">
    <property type="component" value="Unassembled WGS sequence"/>
</dbReference>
<proteinExistence type="inferred from homology"/>
<dbReference type="InterPro" id="IPR000847">
    <property type="entry name" value="LysR_HTH_N"/>
</dbReference>
<dbReference type="PANTHER" id="PTHR30126:SF5">
    <property type="entry name" value="HTH-TYPE TRANSCRIPTIONAL ACTIVATOR CMPR"/>
    <property type="match status" value="1"/>
</dbReference>
<dbReference type="PANTHER" id="PTHR30126">
    <property type="entry name" value="HTH-TYPE TRANSCRIPTIONAL REGULATOR"/>
    <property type="match status" value="1"/>
</dbReference>
<evidence type="ECO:0000256" key="4">
    <source>
        <dbReference type="ARBA" id="ARBA00023163"/>
    </source>
</evidence>
<dbReference type="OrthoDB" id="9785745at2"/>
<sequence length="321" mass="35834">MLKNATLRQLSALHAVARLGSVSRAASEIHLTQPAVSIQLKLLEESAGTPLLEREGRGIRLTSAGRLMADYAARILDLWREVGDEMAAHRGVVSRRLRIGVVTTAEYLVPRMLVVFAREQPNVEMKLKVGNRDEIVRLLTTQEVDLVIMGRPPRDLKTVAEPFARHTMAFVAAPMHPLMGRRRLALRDIANEDLLVRERGSGTRTTLEQLFREADLTLRIGSELSSNEAIKQMCAAGFGLAFMSQHICRHELESGELALLPVTGNPIEREWYVIHLASRQLTPVATDFRRFLLDHGQQHVQDQLSRTPGLAMQVCAAEPTH</sequence>
<organism evidence="6 7">
    <name type="scientific">Methyloversatilis universalis (strain ATCC BAA-1314 / DSM 25237 / JCM 13912 / CCUG 52030 / FAM5)</name>
    <dbReference type="NCBI Taxonomy" id="1000565"/>
    <lineage>
        <taxon>Bacteria</taxon>
        <taxon>Pseudomonadati</taxon>
        <taxon>Pseudomonadota</taxon>
        <taxon>Betaproteobacteria</taxon>
        <taxon>Nitrosomonadales</taxon>
        <taxon>Sterolibacteriaceae</taxon>
        <taxon>Methyloversatilis</taxon>
    </lineage>
</organism>
<keyword evidence="3" id="KW-0238">DNA-binding</keyword>